<proteinExistence type="predicted"/>
<keyword evidence="3" id="KW-1185">Reference proteome</keyword>
<evidence type="ECO:0000313" key="3">
    <source>
        <dbReference type="Proteomes" id="UP000694523"/>
    </source>
</evidence>
<dbReference type="AlphaFoldDB" id="A0A8C6WPI5"/>
<reference evidence="2" key="1">
    <citation type="submission" date="2025-08" db="UniProtKB">
        <authorList>
            <consortium name="Ensembl"/>
        </authorList>
    </citation>
    <scope>IDENTIFICATION</scope>
</reference>
<dbReference type="Proteomes" id="UP000694523">
    <property type="component" value="Unplaced"/>
</dbReference>
<name>A0A8C6WPI5_9GOBI</name>
<feature type="compositionally biased region" description="Polar residues" evidence="1">
    <location>
        <begin position="115"/>
        <end position="126"/>
    </location>
</feature>
<sequence>CSCSSICSSSSICSAVYCSVNTGGNYRLYFGSGTRLWVQTPDDLEPSYYPLEANDEKVCLATGFTRHNKLKDNPLFKKVNGTFIDRESKEEEEGIHGRYSQVALMSTEGDEENCPESSGSSDDTLQPDPTVNLLSLTVLGLRILFIKTVAFNVLLTLRYCISR</sequence>
<evidence type="ECO:0000313" key="2">
    <source>
        <dbReference type="Ensembl" id="ENSNMLP00000022454.1"/>
    </source>
</evidence>
<accession>A0A8C6WPI5</accession>
<protein>
    <submittedName>
        <fullName evidence="2">Uncharacterized protein</fullName>
    </submittedName>
</protein>
<dbReference type="Ensembl" id="ENSNMLT00000025139.1">
    <property type="protein sequence ID" value="ENSNMLP00000022454.1"/>
    <property type="gene ID" value="ENSNMLG00000014505.1"/>
</dbReference>
<feature type="region of interest" description="Disordered" evidence="1">
    <location>
        <begin position="106"/>
        <end position="126"/>
    </location>
</feature>
<organism evidence="2 3">
    <name type="scientific">Neogobius melanostomus</name>
    <name type="common">round goby</name>
    <dbReference type="NCBI Taxonomy" id="47308"/>
    <lineage>
        <taxon>Eukaryota</taxon>
        <taxon>Metazoa</taxon>
        <taxon>Chordata</taxon>
        <taxon>Craniata</taxon>
        <taxon>Vertebrata</taxon>
        <taxon>Euteleostomi</taxon>
        <taxon>Actinopterygii</taxon>
        <taxon>Neopterygii</taxon>
        <taxon>Teleostei</taxon>
        <taxon>Neoteleostei</taxon>
        <taxon>Acanthomorphata</taxon>
        <taxon>Gobiaria</taxon>
        <taxon>Gobiiformes</taxon>
        <taxon>Gobioidei</taxon>
        <taxon>Gobiidae</taxon>
        <taxon>Benthophilinae</taxon>
        <taxon>Neogobiini</taxon>
        <taxon>Neogobius</taxon>
    </lineage>
</organism>
<evidence type="ECO:0000256" key="1">
    <source>
        <dbReference type="SAM" id="MobiDB-lite"/>
    </source>
</evidence>
<reference evidence="2" key="2">
    <citation type="submission" date="2025-09" db="UniProtKB">
        <authorList>
            <consortium name="Ensembl"/>
        </authorList>
    </citation>
    <scope>IDENTIFICATION</scope>
</reference>